<evidence type="ECO:0000313" key="4">
    <source>
        <dbReference type="EMBL" id="MDQ0390938.1"/>
    </source>
</evidence>
<feature type="signal peptide" evidence="2">
    <location>
        <begin position="1"/>
        <end position="26"/>
    </location>
</feature>
<organism evidence="4 5">
    <name type="scientific">Labrys monachus</name>
    <dbReference type="NCBI Taxonomy" id="217067"/>
    <lineage>
        <taxon>Bacteria</taxon>
        <taxon>Pseudomonadati</taxon>
        <taxon>Pseudomonadota</taxon>
        <taxon>Alphaproteobacteria</taxon>
        <taxon>Hyphomicrobiales</taxon>
        <taxon>Xanthobacteraceae</taxon>
        <taxon>Labrys</taxon>
    </lineage>
</organism>
<keyword evidence="5" id="KW-1185">Reference proteome</keyword>
<dbReference type="SUPFAM" id="SSF53850">
    <property type="entry name" value="Periplasmic binding protein-like II"/>
    <property type="match status" value="1"/>
</dbReference>
<gene>
    <name evidence="4" type="ORF">J3R73_000730</name>
</gene>
<evidence type="ECO:0000256" key="1">
    <source>
        <dbReference type="ARBA" id="ARBA00022729"/>
    </source>
</evidence>
<dbReference type="EMBL" id="JAUSVK010000001">
    <property type="protein sequence ID" value="MDQ0390938.1"/>
    <property type="molecule type" value="Genomic_DNA"/>
</dbReference>
<evidence type="ECO:0000256" key="2">
    <source>
        <dbReference type="SAM" id="SignalP"/>
    </source>
</evidence>
<protein>
    <submittedName>
        <fullName evidence="4">Polar amino acid transport system substrate-binding protein</fullName>
    </submittedName>
</protein>
<dbReference type="PROSITE" id="PS51257">
    <property type="entry name" value="PROKAR_LIPOPROTEIN"/>
    <property type="match status" value="1"/>
</dbReference>
<evidence type="ECO:0000313" key="5">
    <source>
        <dbReference type="Proteomes" id="UP001237448"/>
    </source>
</evidence>
<dbReference type="SMART" id="SM00062">
    <property type="entry name" value="PBPb"/>
    <property type="match status" value="1"/>
</dbReference>
<sequence length="283" mass="30294">MTHMKNWVVAALAFSAMALMSCEGRACEPDKLATKYPGLAGRTIKMGLDPETPPYAVRDAADFEKFAGSDVELSKAVFECMGIKYEYMPGAWAGLLPAVNAGQIDLMYYLYYNPERAKQVDFIVYMKAGDGALTQAGNPKNIHAEGDLCGKRVAVGLGTVEEAQMRALTKTCEAEGKGAVEIMTASDSAAGMRLVSTGRADVDLDDLVLVDTLVAQQPKVLYRAYSVIADTKIGIALKKGNDELRNALLEGLKDVQASGGQEAIFKKLGVATDLIIPAKALTE</sequence>
<dbReference type="CDD" id="cd01004">
    <property type="entry name" value="PBP2_MidA_like"/>
    <property type="match status" value="1"/>
</dbReference>
<feature type="chain" id="PRO_5046116935" evidence="2">
    <location>
        <begin position="27"/>
        <end position="283"/>
    </location>
</feature>
<comment type="caution">
    <text evidence="4">The sequence shown here is derived from an EMBL/GenBank/DDBJ whole genome shotgun (WGS) entry which is preliminary data.</text>
</comment>
<dbReference type="Proteomes" id="UP001237448">
    <property type="component" value="Unassembled WGS sequence"/>
</dbReference>
<accession>A0ABU0F8J5</accession>
<dbReference type="PANTHER" id="PTHR35936">
    <property type="entry name" value="MEMBRANE-BOUND LYTIC MUREIN TRANSGLYCOSYLASE F"/>
    <property type="match status" value="1"/>
</dbReference>
<dbReference type="InterPro" id="IPR001638">
    <property type="entry name" value="Solute-binding_3/MltF_N"/>
</dbReference>
<proteinExistence type="predicted"/>
<dbReference type="PANTHER" id="PTHR35936:SF17">
    <property type="entry name" value="ARGININE-BINDING EXTRACELLULAR PROTEIN ARTP"/>
    <property type="match status" value="1"/>
</dbReference>
<name>A0ABU0F8J5_9HYPH</name>
<keyword evidence="1 2" id="KW-0732">Signal</keyword>
<reference evidence="4 5" key="1">
    <citation type="submission" date="2023-07" db="EMBL/GenBank/DDBJ databases">
        <title>Genomic Encyclopedia of Type Strains, Phase IV (KMG-IV): sequencing the most valuable type-strain genomes for metagenomic binning, comparative biology and taxonomic classification.</title>
        <authorList>
            <person name="Goeker M."/>
        </authorList>
    </citation>
    <scope>NUCLEOTIDE SEQUENCE [LARGE SCALE GENOMIC DNA]</scope>
    <source>
        <strain evidence="4 5">DSM 5896</strain>
    </source>
</reference>
<dbReference type="Pfam" id="PF00497">
    <property type="entry name" value="SBP_bac_3"/>
    <property type="match status" value="1"/>
</dbReference>
<feature type="domain" description="Solute-binding protein family 3/N-terminal" evidence="3">
    <location>
        <begin position="43"/>
        <end position="268"/>
    </location>
</feature>
<evidence type="ECO:0000259" key="3">
    <source>
        <dbReference type="SMART" id="SM00062"/>
    </source>
</evidence>
<dbReference type="Gene3D" id="3.40.190.10">
    <property type="entry name" value="Periplasmic binding protein-like II"/>
    <property type="match status" value="2"/>
</dbReference>